<dbReference type="GO" id="GO:0043565">
    <property type="term" value="F:sequence-specific DNA binding"/>
    <property type="evidence" value="ECO:0007669"/>
    <property type="project" value="InterPro"/>
</dbReference>
<dbReference type="Proteomes" id="UP000027120">
    <property type="component" value="Unassembled WGS sequence"/>
</dbReference>
<dbReference type="GO" id="GO:0005634">
    <property type="term" value="C:nucleus"/>
    <property type="evidence" value="ECO:0007669"/>
    <property type="project" value="UniProtKB-SubCell"/>
</dbReference>
<keyword evidence="4" id="KW-0804">Transcription</keyword>
<evidence type="ECO:0000256" key="3">
    <source>
        <dbReference type="ARBA" id="ARBA00023125"/>
    </source>
</evidence>
<keyword evidence="9" id="KW-1185">Reference proteome</keyword>
<dbReference type="InterPro" id="IPR044810">
    <property type="entry name" value="WRKY_plant"/>
</dbReference>
<protein>
    <recommendedName>
        <fullName evidence="7">WRKY domain-containing protein</fullName>
    </recommendedName>
</protein>
<dbReference type="SMART" id="SM00774">
    <property type="entry name" value="WRKY"/>
    <property type="match status" value="1"/>
</dbReference>
<dbReference type="GO" id="GO:0003700">
    <property type="term" value="F:DNA-binding transcription factor activity"/>
    <property type="evidence" value="ECO:0007669"/>
    <property type="project" value="InterPro"/>
</dbReference>
<dbReference type="eggNOG" id="ENOG502RY1M">
    <property type="taxonomic scope" value="Eukaryota"/>
</dbReference>
<keyword evidence="5" id="KW-0539">Nucleus</keyword>
<accession>A0A067FJ68</accession>
<evidence type="ECO:0000259" key="7">
    <source>
        <dbReference type="PROSITE" id="PS50811"/>
    </source>
</evidence>
<evidence type="ECO:0000256" key="1">
    <source>
        <dbReference type="ARBA" id="ARBA00004123"/>
    </source>
</evidence>
<evidence type="ECO:0000256" key="5">
    <source>
        <dbReference type="ARBA" id="ARBA00023242"/>
    </source>
</evidence>
<dbReference type="Gene3D" id="2.20.25.80">
    <property type="entry name" value="WRKY domain"/>
    <property type="match status" value="1"/>
</dbReference>
<dbReference type="PANTHER" id="PTHR31429:SF38">
    <property type="entry name" value="WRKY TRANSCRIPTION FACTOR 40-RELATED"/>
    <property type="match status" value="1"/>
</dbReference>
<dbReference type="SUPFAM" id="SSF118290">
    <property type="entry name" value="WRKY DNA-binding domain"/>
    <property type="match status" value="1"/>
</dbReference>
<dbReference type="Pfam" id="PF03106">
    <property type="entry name" value="WRKY"/>
    <property type="match status" value="1"/>
</dbReference>
<evidence type="ECO:0000313" key="8">
    <source>
        <dbReference type="EMBL" id="KDO67459.1"/>
    </source>
</evidence>
<keyword evidence="6" id="KW-0175">Coiled coil</keyword>
<gene>
    <name evidence="8" type="ORF">CISIN_1g025097mg</name>
</gene>
<keyword evidence="2" id="KW-0805">Transcription regulation</keyword>
<keyword evidence="3" id="KW-0238">DNA-binding</keyword>
<evidence type="ECO:0000256" key="6">
    <source>
        <dbReference type="SAM" id="Coils"/>
    </source>
</evidence>
<evidence type="ECO:0000256" key="4">
    <source>
        <dbReference type="ARBA" id="ARBA00023163"/>
    </source>
</evidence>
<reference evidence="8 9" key="1">
    <citation type="submission" date="2014-04" db="EMBL/GenBank/DDBJ databases">
        <authorList>
            <consortium name="International Citrus Genome Consortium"/>
            <person name="Gmitter F."/>
            <person name="Chen C."/>
            <person name="Farmerie W."/>
            <person name="Harkins T."/>
            <person name="Desany B."/>
            <person name="Mohiuddin M."/>
            <person name="Kodira C."/>
            <person name="Borodovsky M."/>
            <person name="Lomsadze A."/>
            <person name="Burns P."/>
            <person name="Jenkins J."/>
            <person name="Prochnik S."/>
            <person name="Shu S."/>
            <person name="Chapman J."/>
            <person name="Pitluck S."/>
            <person name="Schmutz J."/>
            <person name="Rokhsar D."/>
        </authorList>
    </citation>
    <scope>NUCLEOTIDE SEQUENCE</scope>
</reference>
<sequence>MDSHNSPKEKMKLLQAKLEHVRKQNENLRHLVKAMNNQCNDLLARIHEANRTYSSSDHHHFNNNINIGGVTAQVPPVPNAKQSRIFVKADSKDSSLIVKDGHQWRKYGQKVTKDNPSPRAYFRCSMASSGCPVKKKVQRCMEDKSFLVATYEGEHNHDVQCSSLGQSSSLTNYCSPKSSIVHCPDYQTTDSFGSDVTLDLTLSGSNQETRPPRNLMQVCDDKKKIEEYVASLTKDPSFTIAVADAVASSINGPPHRPM</sequence>
<dbReference type="OrthoDB" id="1931489at2759"/>
<dbReference type="SMR" id="A0A067FJ68"/>
<feature type="coiled-coil region" evidence="6">
    <location>
        <begin position="11"/>
        <end position="52"/>
    </location>
</feature>
<organism evidence="8 9">
    <name type="scientific">Citrus sinensis</name>
    <name type="common">Sweet orange</name>
    <name type="synonym">Citrus aurantium var. sinensis</name>
    <dbReference type="NCBI Taxonomy" id="2711"/>
    <lineage>
        <taxon>Eukaryota</taxon>
        <taxon>Viridiplantae</taxon>
        <taxon>Streptophyta</taxon>
        <taxon>Embryophyta</taxon>
        <taxon>Tracheophyta</taxon>
        <taxon>Spermatophyta</taxon>
        <taxon>Magnoliopsida</taxon>
        <taxon>eudicotyledons</taxon>
        <taxon>Gunneridae</taxon>
        <taxon>Pentapetalae</taxon>
        <taxon>rosids</taxon>
        <taxon>malvids</taxon>
        <taxon>Sapindales</taxon>
        <taxon>Rutaceae</taxon>
        <taxon>Aurantioideae</taxon>
        <taxon>Citrus</taxon>
    </lineage>
</organism>
<comment type="subcellular location">
    <subcellularLocation>
        <location evidence="1">Nucleus</location>
    </subcellularLocation>
</comment>
<dbReference type="PANTHER" id="PTHR31429">
    <property type="entry name" value="WRKY TRANSCRIPTION FACTOR 36-RELATED"/>
    <property type="match status" value="1"/>
</dbReference>
<feature type="domain" description="WRKY" evidence="7">
    <location>
        <begin position="93"/>
        <end position="160"/>
    </location>
</feature>
<dbReference type="InterPro" id="IPR003657">
    <property type="entry name" value="WRKY_dom"/>
</dbReference>
<dbReference type="PaxDb" id="2711-XP_006483475.1"/>
<evidence type="ECO:0000313" key="9">
    <source>
        <dbReference type="Proteomes" id="UP000027120"/>
    </source>
</evidence>
<evidence type="ECO:0000256" key="2">
    <source>
        <dbReference type="ARBA" id="ARBA00023015"/>
    </source>
</evidence>
<name>A0A067FJ68_CITSI</name>
<dbReference type="PROSITE" id="PS50811">
    <property type="entry name" value="WRKY"/>
    <property type="match status" value="1"/>
</dbReference>
<dbReference type="EMBL" id="KK784897">
    <property type="protein sequence ID" value="KDO67459.1"/>
    <property type="molecule type" value="Genomic_DNA"/>
</dbReference>
<dbReference type="AlphaFoldDB" id="A0A067FJ68"/>
<proteinExistence type="predicted"/>
<dbReference type="InterPro" id="IPR036576">
    <property type="entry name" value="WRKY_dom_sf"/>
</dbReference>
<dbReference type="KEGG" id="cit:102627570"/>